<reference evidence="2" key="1">
    <citation type="submission" date="2022-03" db="EMBL/GenBank/DDBJ databases">
        <authorList>
            <person name="Tunstrom K."/>
        </authorList>
    </citation>
    <scope>NUCLEOTIDE SEQUENCE</scope>
</reference>
<gene>
    <name evidence="2" type="ORF">EEDITHA_LOCUS1199</name>
</gene>
<evidence type="ECO:0000313" key="3">
    <source>
        <dbReference type="Proteomes" id="UP001153954"/>
    </source>
</evidence>
<proteinExistence type="predicted"/>
<evidence type="ECO:0000256" key="1">
    <source>
        <dbReference type="SAM" id="MobiDB-lite"/>
    </source>
</evidence>
<accession>A0AAU9TFZ9</accession>
<sequence length="103" mass="11776">MSEHCFICKDHLPASEIVIVNRGMKTLIDASAERGDEFTDYLKSQKSVAVHVRCRKNYTRRSTIAAVKRQHEEDQVSTSKISPPRTRARVSESDFTLTLEHET</sequence>
<evidence type="ECO:0000313" key="2">
    <source>
        <dbReference type="EMBL" id="CAH2084651.1"/>
    </source>
</evidence>
<keyword evidence="3" id="KW-1185">Reference proteome</keyword>
<comment type="caution">
    <text evidence="2">The sequence shown here is derived from an EMBL/GenBank/DDBJ whole genome shotgun (WGS) entry which is preliminary data.</text>
</comment>
<protein>
    <submittedName>
        <fullName evidence="2">Uncharacterized protein</fullName>
    </submittedName>
</protein>
<dbReference type="EMBL" id="CAKOGL010000003">
    <property type="protein sequence ID" value="CAH2084651.1"/>
    <property type="molecule type" value="Genomic_DNA"/>
</dbReference>
<dbReference type="Proteomes" id="UP001153954">
    <property type="component" value="Unassembled WGS sequence"/>
</dbReference>
<dbReference type="AlphaFoldDB" id="A0AAU9TFZ9"/>
<name>A0AAU9TFZ9_EUPED</name>
<organism evidence="2 3">
    <name type="scientific">Euphydryas editha</name>
    <name type="common">Edith's checkerspot</name>
    <dbReference type="NCBI Taxonomy" id="104508"/>
    <lineage>
        <taxon>Eukaryota</taxon>
        <taxon>Metazoa</taxon>
        <taxon>Ecdysozoa</taxon>
        <taxon>Arthropoda</taxon>
        <taxon>Hexapoda</taxon>
        <taxon>Insecta</taxon>
        <taxon>Pterygota</taxon>
        <taxon>Neoptera</taxon>
        <taxon>Endopterygota</taxon>
        <taxon>Lepidoptera</taxon>
        <taxon>Glossata</taxon>
        <taxon>Ditrysia</taxon>
        <taxon>Papilionoidea</taxon>
        <taxon>Nymphalidae</taxon>
        <taxon>Nymphalinae</taxon>
        <taxon>Euphydryas</taxon>
    </lineage>
</organism>
<feature type="region of interest" description="Disordered" evidence="1">
    <location>
        <begin position="66"/>
        <end position="103"/>
    </location>
</feature>